<organism evidence="4 5">
    <name type="scientific">Dendroctonus ponderosae</name>
    <name type="common">Mountain pine beetle</name>
    <dbReference type="NCBI Taxonomy" id="77166"/>
    <lineage>
        <taxon>Eukaryota</taxon>
        <taxon>Metazoa</taxon>
        <taxon>Ecdysozoa</taxon>
        <taxon>Arthropoda</taxon>
        <taxon>Hexapoda</taxon>
        <taxon>Insecta</taxon>
        <taxon>Pterygota</taxon>
        <taxon>Neoptera</taxon>
        <taxon>Endopterygota</taxon>
        <taxon>Coleoptera</taxon>
        <taxon>Polyphaga</taxon>
        <taxon>Cucujiformia</taxon>
        <taxon>Curculionidae</taxon>
        <taxon>Scolytinae</taxon>
        <taxon>Dendroctonus</taxon>
    </lineage>
</organism>
<evidence type="ECO:0000313" key="5">
    <source>
        <dbReference type="Proteomes" id="UP000030742"/>
    </source>
</evidence>
<gene>
    <name evidence="4" type="ORF">D910_05491</name>
</gene>
<evidence type="ECO:0000256" key="2">
    <source>
        <dbReference type="ARBA" id="ARBA00022801"/>
    </source>
</evidence>
<dbReference type="OrthoDB" id="300641at2759"/>
<evidence type="ECO:0000313" key="4">
    <source>
        <dbReference type="EMBL" id="ERL88102.1"/>
    </source>
</evidence>
<evidence type="ECO:0008006" key="6">
    <source>
        <dbReference type="Google" id="ProtNLM"/>
    </source>
</evidence>
<accession>U4U4V1</accession>
<dbReference type="PANTHER" id="PTHR42884">
    <property type="entry name" value="PROPROTEIN CONVERTASE SUBTILISIN/KEXIN-RELATED"/>
    <property type="match status" value="1"/>
</dbReference>
<dbReference type="STRING" id="77166.U4U4V1"/>
<dbReference type="EMBL" id="KB632025">
    <property type="protein sequence ID" value="ERL88102.1"/>
    <property type="molecule type" value="Genomic_DNA"/>
</dbReference>
<evidence type="ECO:0000256" key="1">
    <source>
        <dbReference type="ARBA" id="ARBA00022670"/>
    </source>
</evidence>
<dbReference type="Gene3D" id="3.40.50.200">
    <property type="entry name" value="Peptidase S8/S53 domain"/>
    <property type="match status" value="1"/>
</dbReference>
<sequence length="60" mass="6567">MLDQPYMTDLIEANSMGHEPNLIDIYSASWGPTDDGKTVDGPRNATMRAIVKGVNEALVF</sequence>
<dbReference type="GO" id="GO:0043005">
    <property type="term" value="C:neuron projection"/>
    <property type="evidence" value="ECO:0007669"/>
    <property type="project" value="TreeGrafter"/>
</dbReference>
<keyword evidence="2" id="KW-0378">Hydrolase</keyword>
<protein>
    <recommendedName>
        <fullName evidence="6">Peptidase S8/S53 domain-containing protein</fullName>
    </recommendedName>
</protein>
<dbReference type="GO" id="GO:0016020">
    <property type="term" value="C:membrane"/>
    <property type="evidence" value="ECO:0007669"/>
    <property type="project" value="TreeGrafter"/>
</dbReference>
<reference evidence="4 5" key="1">
    <citation type="journal article" date="2013" name="Genome Biol.">
        <title>Draft genome of the mountain pine beetle, Dendroctonus ponderosae Hopkins, a major forest pest.</title>
        <authorList>
            <person name="Keeling C.I."/>
            <person name="Yuen M.M."/>
            <person name="Liao N.Y."/>
            <person name="Docking T.R."/>
            <person name="Chan S.K."/>
            <person name="Taylor G.A."/>
            <person name="Palmquist D.L."/>
            <person name="Jackman S.D."/>
            <person name="Nguyen A."/>
            <person name="Li M."/>
            <person name="Henderson H."/>
            <person name="Janes J.K."/>
            <person name="Zhao Y."/>
            <person name="Pandoh P."/>
            <person name="Moore R."/>
            <person name="Sperling F.A."/>
            <person name="Huber D.P."/>
            <person name="Birol I."/>
            <person name="Jones S.J."/>
            <person name="Bohlmann J."/>
        </authorList>
    </citation>
    <scope>NUCLEOTIDE SEQUENCE</scope>
</reference>
<dbReference type="AlphaFoldDB" id="U4U4V1"/>
<name>U4U4V1_DENPD</name>
<dbReference type="SUPFAM" id="SSF52743">
    <property type="entry name" value="Subtilisin-like"/>
    <property type="match status" value="1"/>
</dbReference>
<keyword evidence="3" id="KW-0720">Serine protease</keyword>
<keyword evidence="1" id="KW-0645">Protease</keyword>
<evidence type="ECO:0000256" key="3">
    <source>
        <dbReference type="ARBA" id="ARBA00022825"/>
    </source>
</evidence>
<dbReference type="GO" id="GO:0016486">
    <property type="term" value="P:peptide hormone processing"/>
    <property type="evidence" value="ECO:0007669"/>
    <property type="project" value="TreeGrafter"/>
</dbReference>
<dbReference type="Proteomes" id="UP000030742">
    <property type="component" value="Unassembled WGS sequence"/>
</dbReference>
<dbReference type="InterPro" id="IPR036852">
    <property type="entry name" value="Peptidase_S8/S53_dom_sf"/>
</dbReference>
<proteinExistence type="predicted"/>
<dbReference type="GO" id="GO:0005615">
    <property type="term" value="C:extracellular space"/>
    <property type="evidence" value="ECO:0007669"/>
    <property type="project" value="TreeGrafter"/>
</dbReference>
<dbReference type="GO" id="GO:0004252">
    <property type="term" value="F:serine-type endopeptidase activity"/>
    <property type="evidence" value="ECO:0007669"/>
    <property type="project" value="InterPro"/>
</dbReference>
<dbReference type="PANTHER" id="PTHR42884:SF13">
    <property type="entry name" value="NEUROENDOCRINE CONVERTASE 2"/>
    <property type="match status" value="1"/>
</dbReference>